<dbReference type="OMA" id="NFSHETE"/>
<name>A0A6A5BYQ0_NAEFO</name>
<protein>
    <submittedName>
        <fullName evidence="1">Uncharacterized protein</fullName>
    </submittedName>
</protein>
<dbReference type="InterPro" id="IPR011990">
    <property type="entry name" value="TPR-like_helical_dom_sf"/>
</dbReference>
<sequence>MFSSSACKSFSRNVSLSRSTILRGISKNNTKPSFMGDGCLNHAVFGCNQKMMMRNSTMMMNEFAKYQNGIKRYFHTHHGLQFFDLKKVKETQSKEHSESEKIELLGKLKTAEELLKNITTQLGPVLAAMNEKPEQKLPAEIVDSIYNLIRFCLEIIPDVHTPVSKAKSFYESSVGMGILNISKQAQLLAAKGIIQEWFDMESLKKYIRPEELRAETVIYPEGVMDDTFLLFQSQEAQISYSAYVYPAGDLYPYNRYSLIGSAYFLFLRLKDCPTMTNAETLMNYIKEVVREYNRVKQLYISAKKPEKDIDYSTTITYDAQRNAYSYLRKTYTEDEFDWFEDLETNLPIHLGAFIKACEMVSQIDFIPDKTKVISALDECLQINPNNPYILHMKAACYRALNTEPLDANMVVENYLKGVETCDQALEVMKKAKVHYLQKLEKTRLEENEVTLLPENARVNDLKFYPIHYLKGMLLHATAESDLSPEFRHQYGSKALECFAQVESFSRLPCDFNYLVSKAQAYYACDMFEQTLGVLSPVEKFQGLVDNSSIVTAIVIAANAMISLGYADVCMEKLEEYIKTYDNDPRLRFEKVMCKEFLSRSKDHYRDIVKEYKELLEETQQSTDPNVLAVSPMIQTRMQYLQEAIVNPAYAERW</sequence>
<reference evidence="1 2" key="1">
    <citation type="journal article" date="2019" name="Sci. Rep.">
        <title>Nanopore sequencing improves the draft genome of the human pathogenic amoeba Naegleria fowleri.</title>
        <authorList>
            <person name="Liechti N."/>
            <person name="Schurch N."/>
            <person name="Bruggmann R."/>
            <person name="Wittwer M."/>
        </authorList>
    </citation>
    <scope>NUCLEOTIDE SEQUENCE [LARGE SCALE GENOMIC DNA]</scope>
    <source>
        <strain evidence="1 2">ATCC 30894</strain>
    </source>
</reference>
<comment type="caution">
    <text evidence="1">The sequence shown here is derived from an EMBL/GenBank/DDBJ whole genome shotgun (WGS) entry which is preliminary data.</text>
</comment>
<accession>A0A6A5BYQ0</accession>
<dbReference type="AlphaFoldDB" id="A0A6A5BYQ0"/>
<dbReference type="SUPFAM" id="SSF48452">
    <property type="entry name" value="TPR-like"/>
    <property type="match status" value="1"/>
</dbReference>
<dbReference type="GeneID" id="68117543"/>
<dbReference type="RefSeq" id="XP_044567976.1">
    <property type="nucleotide sequence ID" value="XM_044700614.1"/>
</dbReference>
<dbReference type="Proteomes" id="UP000444721">
    <property type="component" value="Unassembled WGS sequence"/>
</dbReference>
<keyword evidence="2" id="KW-1185">Reference proteome</keyword>
<proteinExistence type="predicted"/>
<dbReference type="EMBL" id="VFQX01000006">
    <property type="protein sequence ID" value="KAF0983263.1"/>
    <property type="molecule type" value="Genomic_DNA"/>
</dbReference>
<dbReference type="VEuPathDB" id="AmoebaDB:NF0109470"/>
<gene>
    <name evidence="1" type="ORF">FDP41_010328</name>
</gene>
<dbReference type="Gene3D" id="1.25.40.10">
    <property type="entry name" value="Tetratricopeptide repeat domain"/>
    <property type="match status" value="1"/>
</dbReference>
<dbReference type="VEuPathDB" id="AmoebaDB:FDP41_010328"/>
<dbReference type="VEuPathDB" id="AmoebaDB:NfTy_011340"/>
<evidence type="ECO:0000313" key="2">
    <source>
        <dbReference type="Proteomes" id="UP000444721"/>
    </source>
</evidence>
<organism evidence="1 2">
    <name type="scientific">Naegleria fowleri</name>
    <name type="common">Brain eating amoeba</name>
    <dbReference type="NCBI Taxonomy" id="5763"/>
    <lineage>
        <taxon>Eukaryota</taxon>
        <taxon>Discoba</taxon>
        <taxon>Heterolobosea</taxon>
        <taxon>Tetramitia</taxon>
        <taxon>Eutetramitia</taxon>
        <taxon>Vahlkampfiidae</taxon>
        <taxon>Naegleria</taxon>
    </lineage>
</organism>
<dbReference type="OrthoDB" id="10309201at2759"/>
<evidence type="ECO:0000313" key="1">
    <source>
        <dbReference type="EMBL" id="KAF0983263.1"/>
    </source>
</evidence>